<proteinExistence type="predicted"/>
<reference evidence="2" key="1">
    <citation type="submission" date="2019-12" db="EMBL/GenBank/DDBJ databases">
        <title>Genome sequencing and annotation of Brassica cretica.</title>
        <authorList>
            <person name="Studholme D.J."/>
            <person name="Sarris P."/>
        </authorList>
    </citation>
    <scope>NUCLEOTIDE SEQUENCE</scope>
    <source>
        <strain evidence="2">PFS-109/04</strain>
        <tissue evidence="2">Leaf</tissue>
    </source>
</reference>
<dbReference type="Proteomes" id="UP000712600">
    <property type="component" value="Unassembled WGS sequence"/>
</dbReference>
<feature type="region of interest" description="Disordered" evidence="1">
    <location>
        <begin position="101"/>
        <end position="127"/>
    </location>
</feature>
<feature type="region of interest" description="Disordered" evidence="1">
    <location>
        <begin position="1"/>
        <end position="66"/>
    </location>
</feature>
<evidence type="ECO:0000313" key="3">
    <source>
        <dbReference type="Proteomes" id="UP000712600"/>
    </source>
</evidence>
<comment type="caution">
    <text evidence="2">The sequence shown here is derived from an EMBL/GenBank/DDBJ whole genome shotgun (WGS) entry which is preliminary data.</text>
</comment>
<name>A0A8S9N234_BRACR</name>
<evidence type="ECO:0000256" key="1">
    <source>
        <dbReference type="SAM" id="MobiDB-lite"/>
    </source>
</evidence>
<evidence type="ECO:0000313" key="2">
    <source>
        <dbReference type="EMBL" id="KAF3487609.1"/>
    </source>
</evidence>
<organism evidence="2 3">
    <name type="scientific">Brassica cretica</name>
    <name type="common">Mustard</name>
    <dbReference type="NCBI Taxonomy" id="69181"/>
    <lineage>
        <taxon>Eukaryota</taxon>
        <taxon>Viridiplantae</taxon>
        <taxon>Streptophyta</taxon>
        <taxon>Embryophyta</taxon>
        <taxon>Tracheophyta</taxon>
        <taxon>Spermatophyta</taxon>
        <taxon>Magnoliopsida</taxon>
        <taxon>eudicotyledons</taxon>
        <taxon>Gunneridae</taxon>
        <taxon>Pentapetalae</taxon>
        <taxon>rosids</taxon>
        <taxon>malvids</taxon>
        <taxon>Brassicales</taxon>
        <taxon>Brassicaceae</taxon>
        <taxon>Brassiceae</taxon>
        <taxon>Brassica</taxon>
    </lineage>
</organism>
<dbReference type="AlphaFoldDB" id="A0A8S9N234"/>
<sequence>MDGETTRPSKHPGPSTKLAPASGPASMHHAQVHKPPLQESPKLQAPPSPRHHPRASASSTRHQRFKKDSARLWLFPEFDDEIEQYGANYWEKYSGIKFLQTPGRTPASGSPLGSTPGPVPGTTPFLRGKEKLPIRRTIHISEYGKV</sequence>
<protein>
    <submittedName>
        <fullName evidence="2">Uncharacterized protein</fullName>
    </submittedName>
</protein>
<dbReference type="EMBL" id="QGKX02002183">
    <property type="protein sequence ID" value="KAF3487609.1"/>
    <property type="molecule type" value="Genomic_DNA"/>
</dbReference>
<feature type="compositionally biased region" description="Low complexity" evidence="1">
    <location>
        <begin position="105"/>
        <end position="124"/>
    </location>
</feature>
<accession>A0A8S9N234</accession>
<gene>
    <name evidence="2" type="ORF">F2Q69_00052818</name>
</gene>